<dbReference type="AlphaFoldDB" id="A0AAN8U652"/>
<gene>
    <name evidence="4" type="ORF">RDI58_006512</name>
</gene>
<protein>
    <submittedName>
        <fullName evidence="4">Uncharacterized protein</fullName>
    </submittedName>
</protein>
<dbReference type="PANTHER" id="PTHR22835:SF546">
    <property type="entry name" value="GDSL-LIKE LIPASE_ACYLHYDROLASE"/>
    <property type="match status" value="1"/>
</dbReference>
<dbReference type="Proteomes" id="UP001371456">
    <property type="component" value="Unassembled WGS sequence"/>
</dbReference>
<dbReference type="PANTHER" id="PTHR22835">
    <property type="entry name" value="ZINC FINGER FYVE DOMAIN CONTAINING PROTEIN"/>
    <property type="match status" value="1"/>
</dbReference>
<feature type="signal peptide" evidence="3">
    <location>
        <begin position="1"/>
        <end position="22"/>
    </location>
</feature>
<dbReference type="Pfam" id="PF00657">
    <property type="entry name" value="Lipase_GDSL"/>
    <property type="match status" value="1"/>
</dbReference>
<organism evidence="4 5">
    <name type="scientific">Solanum bulbocastanum</name>
    <name type="common">Wild potato</name>
    <dbReference type="NCBI Taxonomy" id="147425"/>
    <lineage>
        <taxon>Eukaryota</taxon>
        <taxon>Viridiplantae</taxon>
        <taxon>Streptophyta</taxon>
        <taxon>Embryophyta</taxon>
        <taxon>Tracheophyta</taxon>
        <taxon>Spermatophyta</taxon>
        <taxon>Magnoliopsida</taxon>
        <taxon>eudicotyledons</taxon>
        <taxon>Gunneridae</taxon>
        <taxon>Pentapetalae</taxon>
        <taxon>asterids</taxon>
        <taxon>lamiids</taxon>
        <taxon>Solanales</taxon>
        <taxon>Solanaceae</taxon>
        <taxon>Solanoideae</taxon>
        <taxon>Solaneae</taxon>
        <taxon>Solanum</taxon>
    </lineage>
</organism>
<comment type="caution">
    <text evidence="4">The sequence shown here is derived from an EMBL/GenBank/DDBJ whole genome shotgun (WGS) entry which is preliminary data.</text>
</comment>
<evidence type="ECO:0000256" key="1">
    <source>
        <dbReference type="ARBA" id="ARBA00008668"/>
    </source>
</evidence>
<dbReference type="EMBL" id="JBANQN010000002">
    <property type="protein sequence ID" value="KAK6798809.1"/>
    <property type="molecule type" value="Genomic_DNA"/>
</dbReference>
<evidence type="ECO:0000313" key="4">
    <source>
        <dbReference type="EMBL" id="KAK6798809.1"/>
    </source>
</evidence>
<dbReference type="GO" id="GO:0016788">
    <property type="term" value="F:hydrolase activity, acting on ester bonds"/>
    <property type="evidence" value="ECO:0007669"/>
    <property type="project" value="InterPro"/>
</dbReference>
<accession>A0AAN8U652</accession>
<sequence length="252" mass="27990">MECAAVMLSPVLLLAHLKKITSSAIAPCDYPSIYNFGDSNSDTGGISAVFEPIQAPYGESFFRGPAGRFSDGRLLIDFIAELMRLPHLSAYLDSIGSNFRHGANFATGGSTIRRQNETIFQSGISPFSLDVQIAHFHRFQSRTEELYRQGQTDLAVGFHQMSNIQRRTAIPDHLYQQGARAFWIHNTGPIGCLPISTLYLRNPKPGVLDNYGCLKSHNKMALEFNRQLKARIRTLRAELGHAAIMSMLPSMS</sequence>
<evidence type="ECO:0000313" key="5">
    <source>
        <dbReference type="Proteomes" id="UP001371456"/>
    </source>
</evidence>
<comment type="similarity">
    <text evidence="1">Belongs to the 'GDSL' lipolytic enzyme family.</text>
</comment>
<dbReference type="InterPro" id="IPR036514">
    <property type="entry name" value="SGNH_hydro_sf"/>
</dbReference>
<keyword evidence="3" id="KW-0732">Signal</keyword>
<dbReference type="InterPro" id="IPR001087">
    <property type="entry name" value="GDSL"/>
</dbReference>
<name>A0AAN8U652_SOLBU</name>
<evidence type="ECO:0000256" key="2">
    <source>
        <dbReference type="ARBA" id="ARBA00023180"/>
    </source>
</evidence>
<feature type="chain" id="PRO_5042865374" evidence="3">
    <location>
        <begin position="23"/>
        <end position="252"/>
    </location>
</feature>
<dbReference type="Gene3D" id="3.40.50.1110">
    <property type="entry name" value="SGNH hydrolase"/>
    <property type="match status" value="1"/>
</dbReference>
<reference evidence="4 5" key="1">
    <citation type="submission" date="2024-02" db="EMBL/GenBank/DDBJ databases">
        <title>de novo genome assembly of Solanum bulbocastanum strain 11H21.</title>
        <authorList>
            <person name="Hosaka A.J."/>
        </authorList>
    </citation>
    <scope>NUCLEOTIDE SEQUENCE [LARGE SCALE GENOMIC DNA]</scope>
    <source>
        <tissue evidence="4">Young leaves</tissue>
    </source>
</reference>
<proteinExistence type="inferred from homology"/>
<keyword evidence="2" id="KW-0325">Glycoprotein</keyword>
<evidence type="ECO:0000256" key="3">
    <source>
        <dbReference type="SAM" id="SignalP"/>
    </source>
</evidence>
<keyword evidence="5" id="KW-1185">Reference proteome</keyword>